<dbReference type="Pfam" id="PF20041">
    <property type="entry name" value="DUF6443"/>
    <property type="match status" value="1"/>
</dbReference>
<feature type="region of interest" description="Disordered" evidence="3">
    <location>
        <begin position="3001"/>
        <end position="3024"/>
    </location>
</feature>
<dbReference type="EMBL" id="SSNZ01000009">
    <property type="protein sequence ID" value="THF48244.1"/>
    <property type="molecule type" value="Genomic_DNA"/>
</dbReference>
<dbReference type="SUPFAM" id="SSF103647">
    <property type="entry name" value="TSP type-3 repeat"/>
    <property type="match status" value="1"/>
</dbReference>
<sequence>MYIPKRLFILVFTLFTAFVFGQQEETMGSYSSGSQLHSLPMLQVVDPKYASLSQQNVFTSVDPAVYVHFGFQDDLINTAANLAIYSCEVRLKVMPFNNSNGSLNAYTITLKIKRDNVTETVKMNDYVVYKLPGIHKANVAVEEIRYMDAMDQVIPLVSNSAAYLRLTFKTDRYYNIKNTTVNPVTKRLIKYNGMSEMIVNNVSDGAEELEINWTRYNEAPATEYELEWTWVDNFGPNGVKLLPNQITLTEQDFKLNSTRVQTKELKYRIPLVFSKGYLVYRVRPVGRFLDDTKKSYFGTWSSGLAGAFQNVANWGTFLEIDADHEVGKKNWQYQASFAEDGKKKEVVSYFDGTLRNRQTVTKTNTNNKTIVGESVYDNQGRVAVEVLPTPIEASGIRYYRDLNKNDAGKVFTHHDFDWDRLNGLICEPIVPPGMSKNSGASKYYSEQNTIVGNYQDYVPNANKYPFSQIEYTPDNTGRIRRKGSVGQDLQLGTGHEMSYFYLQPDQEELNRLFGYKVGDFKRYKKNVVVDPNKQVSISYLDPQGRTVATALAGDNQKEPMVSLEDETNNALHQMTTANVLSNNDAYATGLNGILLDGVRSNKQIGVVKDESLTFNYGLTHTTNSYTDYCMGGKHYPFVFDWVIRLKDDCGNDLLLRRGDGSVNYIQLGSVNLNSFTPYAPPIVLNYSAGTGVLKIGSYTLNKDIRVNQAALEQYADDYITLLKQETNVCYPDLGAFTVDISEEDCHVTCRSCEEALICTYLTPQECAAYRTTFPAGTDESVLGDINVREYYVLLAERKYVIDNLNTNFAGSSFAYNGSIYVDQNGLVSQYTINIYVTRFKKELRAMLDGCRELCIQPGDTCNINTSILLSDVSPHGQYGSISGIDFPTAQPGGTTTPATSVDDTLSLFNEDNQLLYGGSSTQTYVDLDTGLTVTQNVSNYNWRRPATPYMDDNGDVAKVKVERINYNTYIPEIMPSASVEDDPLDPTSNNKYVRPQYLRNVTDFVNNWQASWAESLLPYHPEYQYLKYNKAICAKTNSAGDNSDSFDEKLKALDYTNVFTTNGMAQNLVNITANDPFYNSQITTMPAQGISYEVETAADFTLRRNLLVEAMNTNYEGIKLANNARLNMLQMAYYTTVFGNGIAPASTYQSLVTSPLNQLLPILNALNPSEKERVWKSFVNNYIAFKQKTRTVYSHMFALRNSGYNGCIGDVQNVDTFVTLFEKYNTTGNYSNLLQRINQAFATPVPTTPAGTILACSTTTVGYYKNKEKRFISADYGFNSGVPGAQAIADATADADAHTYQQTGKCPLLVDTESLLKGLINPSFQSQGLLLYGFNAYSMPMLTPDLFNSVLLDPAAYAANPQNVTINGNIVNGGASLNLTFNTASGVISQPIELRILTQTLSIGSYMNGCNETLPAPTWTAYNTNFKIVDFKNIYYVPGSFNAANNTYKFQIVAVLKRLTGTSCPALEEIVLEGTVKAAIGQCSFGDSAGETGENCDKRVRFEKALVRVMNALKGTNPNIPGQLFTSGVALNGAPNDKYTYGSSVMPEILSDLALNSTWSCSPSTSFTVNGPTPFTIYNLVNESGNPSFLPGSFYRVTGIKIEKNMVNGVASGDDKIAISYLDLKDQVFTLNGRITPLNYSCICTEEVSQMQVAGANFLNLTNHLWSVGGNSGPFLPSIIADGYNPVEMQAVAPYIIGNNPTVNQYKTSWSNGLSTQSGIKFNFFAGSSACQFELPLYTHPKRGGAFNTYVQSITHFSNFKILQDLGNNTYAFSVFVHHGPFSDGDRFGATFPAGIQEAYGTISCLQQAFCEEEFGVTNALTSVLKDLIQQQTVADGSTANGLPALNTYVQLSGAAPSASINNFYKVENSASSQIGFTFAKESECEVVFTVPGVSFANVTNISGLSFTNTQSGNFTATVTTNTGAQIVANGTSKCITARKCNSVIQVPCTSCIPSTVPPMACVDKWFQFRDIMDIVQGYQMPDHLAQDAKYFCEANLGYLVTDYIHYLNVTGAYDVSMPAFISISEFGATNLNYGYNGTQMVINAYGTYLMSHPFIEWSEFVNQYVTENKICPPAPMVPTINLQVDDIPTPCEIFVHSVQQTYLQELMEQYFATKREEFKQKYIQAAINGLQESMTKVSYDKEYQYTLYYYDQAGNLVQTVPPQGVSRLAPGADSTINAVRNTTPEEEQQVVNGIVVDPGHTMKTVYRYNSLNQLVWQKTPDGGETRFAYDQLGRIIASQNAKQAAMPKPRFSYTRYDGLGRVVEAGEYEPQQAYINEEGNVIIGGSPVGELETYNYRRYEVTRTVYDTPVENSTGWFESYSDNNNHKRVTAILTYSILEDGVNFDEQKIIANELYDNAILYDYDIHGNVKELIYHTNKEVLKSLNQDVKKVIYDYDLISGNVNSVTYQPKKADQFIHRYEYDADNRITQVYTSKDKIVWEKEAKYDYYEHGPLARLVIGDKQVQGLDYFYTLQGWLKGVNSEKLGAVRRSFYSTSDIGQDGIAQSGTAKDAFAFALHYYNGDYASRHHVVNSVDNSLLYYTNTVNLGGNNDLYNGNIKAMVTSLMDLSQGNLFSQYNYYRYDQLNRIKAMNSLRVSDFFNETSYQSEYSYDRNGNILTLNRTAPRDKNSAYTEVMDELRYHYQDGTNKLMHIDDAVPNGAFTNDPSNPNDTTLDIDDQDKNNYQYDEIGQLTRDEKEGLNISWRVDGKVKTVTKANGTVIDFEYDGLGKRIAKIVTNGNDVTTTFYQRDAQGNTLSTYEMVKTWGQPAKYYLVEQEIYGSSRLGVEKGRKELNADTGRGIALRMDALVATAQIADNVSQALLTNPSSIWGLSFSGNNNVTWGDGDKSINFFDQSGGKTQEFEIRTNFKIVGGSAMTVNQNHALVTLDGARRPEYKQWDNSIARIVIKRNANGAYVPALEVEKYTKRFHRYKPFFVFHRRWNYRNYKTVWTYELRNAIPETEWNFHAKVSVNGDNFSPQFTINGNVYTSRDFITNVNQELNGPESGDTREFPEPDPVSNTLGKTSKTYGNVDGNYFGNSFQGVPVEMCDFTYTVNNGQGSDNTPVYVFPFDEGFGNPSSTNNLLTMTNNGVPYSQSYCGPTALDSDGDGIPDAVDNCPNKFNPNQSDVDGDGVGDVCDNCMYTYNPNQADADGDGRGDVCDNCINNPNYNQIDTDGDGRGDACDNCRTIYNPGQEDADGDGIGDVCEGLDQGQGTSAAIGTPVTAYRFVGDKNYELSNHLGNVLSVVTDRKLLGRYGTNYLFLPDVISYNDYYPFGMLVPNRHESSESYRYGFQNQEKDDEVKGEGNSINYTFR</sequence>
<dbReference type="Gene3D" id="4.10.1080.10">
    <property type="entry name" value="TSP type-3 repeat"/>
    <property type="match status" value="2"/>
</dbReference>
<evidence type="ECO:0000313" key="5">
    <source>
        <dbReference type="EMBL" id="THF48244.1"/>
    </source>
</evidence>
<dbReference type="Gene3D" id="2.180.10.10">
    <property type="entry name" value="RHS repeat-associated core"/>
    <property type="match status" value="1"/>
</dbReference>
<comment type="caution">
    <text evidence="5">The sequence shown here is derived from an EMBL/GenBank/DDBJ whole genome shotgun (WGS) entry which is preliminary data.</text>
</comment>
<dbReference type="InterPro" id="IPR028974">
    <property type="entry name" value="TSP_type-3_rpt"/>
</dbReference>
<gene>
    <name evidence="5" type="ORF">E6C50_15495</name>
</gene>
<proteinExistence type="predicted"/>
<feature type="domain" description="DUF6443" evidence="4">
    <location>
        <begin position="334"/>
        <end position="399"/>
    </location>
</feature>
<dbReference type="GO" id="GO:0007155">
    <property type="term" value="P:cell adhesion"/>
    <property type="evidence" value="ECO:0007669"/>
    <property type="project" value="InterPro"/>
</dbReference>
<dbReference type="GO" id="GO:0005509">
    <property type="term" value="F:calcium ion binding"/>
    <property type="evidence" value="ECO:0007669"/>
    <property type="project" value="InterPro"/>
</dbReference>
<evidence type="ECO:0000256" key="1">
    <source>
        <dbReference type="ARBA" id="ARBA00022729"/>
    </source>
</evidence>
<keyword evidence="2" id="KW-0106">Calcium</keyword>
<evidence type="ECO:0000256" key="2">
    <source>
        <dbReference type="ARBA" id="ARBA00022837"/>
    </source>
</evidence>
<organism evidence="5 6">
    <name type="scientific">Flavobacterium supellecticarium</name>
    <dbReference type="NCBI Taxonomy" id="2565924"/>
    <lineage>
        <taxon>Bacteria</taxon>
        <taxon>Pseudomonadati</taxon>
        <taxon>Bacteroidota</taxon>
        <taxon>Flavobacteriia</taxon>
        <taxon>Flavobacteriales</taxon>
        <taxon>Flavobacteriaceae</taxon>
        <taxon>Flavobacterium</taxon>
    </lineage>
</organism>
<dbReference type="InterPro" id="IPR045619">
    <property type="entry name" value="DUF6443"/>
</dbReference>
<evidence type="ECO:0000259" key="4">
    <source>
        <dbReference type="Pfam" id="PF20041"/>
    </source>
</evidence>
<dbReference type="PANTHER" id="PTHR10199">
    <property type="entry name" value="THROMBOSPONDIN"/>
    <property type="match status" value="1"/>
</dbReference>
<dbReference type="InterPro" id="IPR003367">
    <property type="entry name" value="Thrombospondin_3-like_rpt"/>
</dbReference>
<keyword evidence="6" id="KW-1185">Reference proteome</keyword>
<evidence type="ECO:0000256" key="3">
    <source>
        <dbReference type="SAM" id="MobiDB-lite"/>
    </source>
</evidence>
<keyword evidence="1" id="KW-0732">Signal</keyword>
<protein>
    <recommendedName>
        <fullName evidence="4">DUF6443 domain-containing protein</fullName>
    </recommendedName>
</protein>
<dbReference type="PANTHER" id="PTHR10199:SF100">
    <property type="entry name" value="THROMBOSPONDIN, ISOFORM A"/>
    <property type="match status" value="1"/>
</dbReference>
<name>A0A4S3ZRI6_9FLAO</name>
<feature type="non-terminal residue" evidence="5">
    <location>
        <position position="3314"/>
    </location>
</feature>
<dbReference type="RefSeq" id="WP_211089558.1">
    <property type="nucleotide sequence ID" value="NZ_SSNZ01000009.1"/>
</dbReference>
<reference evidence="5 6" key="1">
    <citation type="submission" date="2019-04" db="EMBL/GenBank/DDBJ databases">
        <title>Flavobacterium sp. nov. isolated from construction timber.</title>
        <authorList>
            <person name="Lin S.-Y."/>
            <person name="Chang C.-T."/>
            <person name="Young C.-C."/>
        </authorList>
    </citation>
    <scope>NUCLEOTIDE SEQUENCE [LARGE SCALE GENOMIC DNA]</scope>
    <source>
        <strain evidence="5 6">CC-CTC003</strain>
    </source>
</reference>
<accession>A0A4S3ZRI6</accession>
<evidence type="ECO:0000313" key="6">
    <source>
        <dbReference type="Proteomes" id="UP000307507"/>
    </source>
</evidence>
<dbReference type="Proteomes" id="UP000307507">
    <property type="component" value="Unassembled WGS sequence"/>
</dbReference>
<dbReference type="Pfam" id="PF02412">
    <property type="entry name" value="TSP_3"/>
    <property type="match status" value="2"/>
</dbReference>